<dbReference type="EMBL" id="JANBOJ010000058">
    <property type="protein sequence ID" value="KAJ1723643.1"/>
    <property type="molecule type" value="Genomic_DNA"/>
</dbReference>
<reference evidence="1" key="1">
    <citation type="submission" date="2022-07" db="EMBL/GenBank/DDBJ databases">
        <title>Phylogenomic reconstructions and comparative analyses of Kickxellomycotina fungi.</title>
        <authorList>
            <person name="Reynolds N.K."/>
            <person name="Stajich J.E."/>
            <person name="Barry K."/>
            <person name="Grigoriev I.V."/>
            <person name="Crous P."/>
            <person name="Smith M.E."/>
        </authorList>
    </citation>
    <scope>NUCLEOTIDE SEQUENCE</scope>
    <source>
        <strain evidence="1">NBRC 32514</strain>
    </source>
</reference>
<dbReference type="AlphaFoldDB" id="A0A9W8CTX8"/>
<gene>
    <name evidence="1" type="ORF">LPJ53_002026</name>
</gene>
<comment type="caution">
    <text evidence="1">The sequence shown here is derived from an EMBL/GenBank/DDBJ whole genome shotgun (WGS) entry which is preliminary data.</text>
</comment>
<dbReference type="OrthoDB" id="5510673at2759"/>
<organism evidence="1 2">
    <name type="scientific">Coemansia erecta</name>
    <dbReference type="NCBI Taxonomy" id="147472"/>
    <lineage>
        <taxon>Eukaryota</taxon>
        <taxon>Fungi</taxon>
        <taxon>Fungi incertae sedis</taxon>
        <taxon>Zoopagomycota</taxon>
        <taxon>Kickxellomycotina</taxon>
        <taxon>Kickxellomycetes</taxon>
        <taxon>Kickxellales</taxon>
        <taxon>Kickxellaceae</taxon>
        <taxon>Coemansia</taxon>
    </lineage>
</organism>
<accession>A0A9W8CTX8</accession>
<evidence type="ECO:0000313" key="1">
    <source>
        <dbReference type="EMBL" id="KAJ1723643.1"/>
    </source>
</evidence>
<protein>
    <submittedName>
        <fullName evidence="1">Uncharacterized protein</fullName>
    </submittedName>
</protein>
<proteinExistence type="predicted"/>
<evidence type="ECO:0000313" key="2">
    <source>
        <dbReference type="Proteomes" id="UP001149813"/>
    </source>
</evidence>
<name>A0A9W8CTX8_9FUNG</name>
<dbReference type="Proteomes" id="UP001149813">
    <property type="component" value="Unassembled WGS sequence"/>
</dbReference>
<sequence>MACECLPLHHTHCHLEVPPACWFLVHDRKEPCGCGGDSCEKYKVLMSKLVLCGFDPTVKEDVIFLRNTVVNEAGNAEKTVSVFAKWKSGHNTR</sequence>
<keyword evidence="2" id="KW-1185">Reference proteome</keyword>